<comment type="caution">
    <text evidence="1">The sequence shown here is derived from an EMBL/GenBank/DDBJ whole genome shotgun (WGS) entry which is preliminary data.</text>
</comment>
<name>A0ACC2CQ78_DIPCM</name>
<protein>
    <submittedName>
        <fullName evidence="1">Uncharacterized protein</fullName>
    </submittedName>
</protein>
<proteinExistence type="predicted"/>
<dbReference type="EMBL" id="CM055100">
    <property type="protein sequence ID" value="KAJ7544185.1"/>
    <property type="molecule type" value="Genomic_DNA"/>
</dbReference>
<evidence type="ECO:0000313" key="1">
    <source>
        <dbReference type="EMBL" id="KAJ7544185.1"/>
    </source>
</evidence>
<evidence type="ECO:0000313" key="2">
    <source>
        <dbReference type="Proteomes" id="UP001162992"/>
    </source>
</evidence>
<dbReference type="Proteomes" id="UP001162992">
    <property type="component" value="Chromosome 9"/>
</dbReference>
<reference evidence="2" key="1">
    <citation type="journal article" date="2024" name="Proc. Natl. Acad. Sci. U.S.A.">
        <title>Extraordinary preservation of gene collinearity over three hundred million years revealed in homosporous lycophytes.</title>
        <authorList>
            <person name="Li C."/>
            <person name="Wickell D."/>
            <person name="Kuo L.Y."/>
            <person name="Chen X."/>
            <person name="Nie B."/>
            <person name="Liao X."/>
            <person name="Peng D."/>
            <person name="Ji J."/>
            <person name="Jenkins J."/>
            <person name="Williams M."/>
            <person name="Shu S."/>
            <person name="Plott C."/>
            <person name="Barry K."/>
            <person name="Rajasekar S."/>
            <person name="Grimwood J."/>
            <person name="Han X."/>
            <person name="Sun S."/>
            <person name="Hou Z."/>
            <person name="He W."/>
            <person name="Dai G."/>
            <person name="Sun C."/>
            <person name="Schmutz J."/>
            <person name="Leebens-Mack J.H."/>
            <person name="Li F.W."/>
            <person name="Wang L."/>
        </authorList>
    </citation>
    <scope>NUCLEOTIDE SEQUENCE [LARGE SCALE GENOMIC DNA]</scope>
    <source>
        <strain evidence="2">cv. PW_Plant_1</strain>
    </source>
</reference>
<accession>A0ACC2CQ78</accession>
<keyword evidence="2" id="KW-1185">Reference proteome</keyword>
<gene>
    <name evidence="1" type="ORF">O6H91_09G068200</name>
</gene>
<organism evidence="1 2">
    <name type="scientific">Diphasiastrum complanatum</name>
    <name type="common">Issler's clubmoss</name>
    <name type="synonym">Lycopodium complanatum</name>
    <dbReference type="NCBI Taxonomy" id="34168"/>
    <lineage>
        <taxon>Eukaryota</taxon>
        <taxon>Viridiplantae</taxon>
        <taxon>Streptophyta</taxon>
        <taxon>Embryophyta</taxon>
        <taxon>Tracheophyta</taxon>
        <taxon>Lycopodiopsida</taxon>
        <taxon>Lycopodiales</taxon>
        <taxon>Lycopodiaceae</taxon>
        <taxon>Lycopodioideae</taxon>
        <taxon>Diphasiastrum</taxon>
    </lineage>
</organism>
<sequence>MVHTKTHACIRRLFGVFVIVLNSLNIALCNVESDALLVQLAALTDPHKVLASWINSFPDPCHWFHVHCDESGHVIIVDLSFEDMSGHIVHELGQLTHLRRLYLNNNRLTGGIPESLTTISTLTQLDLSNNNLCGLVPSEGSFEKFGPKSFAGNLQLCGPTVDRQCGWDCDFY</sequence>